<evidence type="ECO:0000313" key="1">
    <source>
        <dbReference type="EMBL" id="KAF7261325.1"/>
    </source>
</evidence>
<protein>
    <submittedName>
        <fullName evidence="1">Uncharacterized protein</fullName>
    </submittedName>
</protein>
<dbReference type="Proteomes" id="UP000822476">
    <property type="component" value="Unassembled WGS sequence"/>
</dbReference>
<comment type="caution">
    <text evidence="1">The sequence shown here is derived from an EMBL/GenBank/DDBJ whole genome shotgun (WGS) entry which is preliminary data.</text>
</comment>
<gene>
    <name evidence="1" type="ORF">EG68_01374</name>
</gene>
<name>A0A8S9Z1N2_9TREM</name>
<proteinExistence type="predicted"/>
<reference evidence="1" key="1">
    <citation type="submission" date="2019-07" db="EMBL/GenBank/DDBJ databases">
        <title>Annotation for the trematode Paragonimus miyazaki's.</title>
        <authorList>
            <person name="Choi Y.-J."/>
        </authorList>
    </citation>
    <scope>NUCLEOTIDE SEQUENCE</scope>
    <source>
        <strain evidence="1">Japan</strain>
    </source>
</reference>
<dbReference type="EMBL" id="JTDE01000416">
    <property type="protein sequence ID" value="KAF7261325.1"/>
    <property type="molecule type" value="Genomic_DNA"/>
</dbReference>
<organism evidence="1 2">
    <name type="scientific">Paragonimus skrjabini miyazakii</name>
    <dbReference type="NCBI Taxonomy" id="59628"/>
    <lineage>
        <taxon>Eukaryota</taxon>
        <taxon>Metazoa</taxon>
        <taxon>Spiralia</taxon>
        <taxon>Lophotrochozoa</taxon>
        <taxon>Platyhelminthes</taxon>
        <taxon>Trematoda</taxon>
        <taxon>Digenea</taxon>
        <taxon>Plagiorchiida</taxon>
        <taxon>Troglotremata</taxon>
        <taxon>Troglotrematidae</taxon>
        <taxon>Paragonimus</taxon>
    </lineage>
</organism>
<accession>A0A8S9Z1N2</accession>
<keyword evidence="2" id="KW-1185">Reference proteome</keyword>
<dbReference type="AlphaFoldDB" id="A0A8S9Z1N2"/>
<evidence type="ECO:0000313" key="2">
    <source>
        <dbReference type="Proteomes" id="UP000822476"/>
    </source>
</evidence>
<sequence length="72" mass="8361">MTLCQEPENNQKYSILKLSVSQHSLINFAIHFACLPVCIFSRTDRHLLLRPRKLPKRLFIHYDHAGLADITS</sequence>